<dbReference type="EMBL" id="CP046566">
    <property type="protein sequence ID" value="QGW27319.1"/>
    <property type="molecule type" value="Genomic_DNA"/>
</dbReference>
<evidence type="ECO:0000259" key="2">
    <source>
        <dbReference type="Pfam" id="PF18962"/>
    </source>
</evidence>
<dbReference type="RefSeq" id="WP_157476969.1">
    <property type="nucleotide sequence ID" value="NZ_CP046566.1"/>
</dbReference>
<organism evidence="3 4">
    <name type="scientific">Phnomibacter ginsenosidimutans</name>
    <dbReference type="NCBI Taxonomy" id="2676868"/>
    <lineage>
        <taxon>Bacteria</taxon>
        <taxon>Pseudomonadati</taxon>
        <taxon>Bacteroidota</taxon>
        <taxon>Chitinophagia</taxon>
        <taxon>Chitinophagales</taxon>
        <taxon>Chitinophagaceae</taxon>
        <taxon>Phnomibacter</taxon>
    </lineage>
</organism>
<dbReference type="KEGG" id="fls:GLV81_03635"/>
<evidence type="ECO:0000256" key="1">
    <source>
        <dbReference type="SAM" id="SignalP"/>
    </source>
</evidence>
<dbReference type="AlphaFoldDB" id="A0A6I6GQE0"/>
<dbReference type="Proteomes" id="UP000426027">
    <property type="component" value="Chromosome"/>
</dbReference>
<evidence type="ECO:0000313" key="3">
    <source>
        <dbReference type="EMBL" id="QGW27319.1"/>
    </source>
</evidence>
<sequence length="112" mass="12411">MKKFVAILVFATLAQAGFAQKSLGTGNAAESKLVHFFPNPASAFINFEFKQPVERGSVIQFYSFLGRKVSSQAINSNRLTINLTDFITGIYIFQVRDASGRLLESNKFQVAK</sequence>
<reference evidence="3 4" key="1">
    <citation type="submission" date="2019-11" db="EMBL/GenBank/DDBJ databases">
        <authorList>
            <person name="Im W.T."/>
        </authorList>
    </citation>
    <scope>NUCLEOTIDE SEQUENCE [LARGE SCALE GENOMIC DNA]</scope>
    <source>
        <strain evidence="3 4">SB-02</strain>
    </source>
</reference>
<keyword evidence="1" id="KW-0732">Signal</keyword>
<name>A0A6I6GQE0_9BACT</name>
<protein>
    <submittedName>
        <fullName evidence="3">T9SS type A sorting domain-containing protein</fullName>
    </submittedName>
</protein>
<feature type="signal peptide" evidence="1">
    <location>
        <begin position="1"/>
        <end position="21"/>
    </location>
</feature>
<feature type="domain" description="Secretion system C-terminal sorting" evidence="2">
    <location>
        <begin position="37"/>
        <end position="101"/>
    </location>
</feature>
<dbReference type="InterPro" id="IPR026444">
    <property type="entry name" value="Secre_tail"/>
</dbReference>
<evidence type="ECO:0000313" key="4">
    <source>
        <dbReference type="Proteomes" id="UP000426027"/>
    </source>
</evidence>
<keyword evidence="4" id="KW-1185">Reference proteome</keyword>
<dbReference type="Pfam" id="PF18962">
    <property type="entry name" value="Por_Secre_tail"/>
    <property type="match status" value="1"/>
</dbReference>
<accession>A0A6I6GQE0</accession>
<feature type="chain" id="PRO_5026091817" evidence="1">
    <location>
        <begin position="22"/>
        <end position="112"/>
    </location>
</feature>
<dbReference type="NCBIfam" id="TIGR04183">
    <property type="entry name" value="Por_Secre_tail"/>
    <property type="match status" value="1"/>
</dbReference>
<proteinExistence type="predicted"/>
<gene>
    <name evidence="3" type="ORF">GLV81_03635</name>
</gene>